<sequence length="913" mass="101941">MENELLIVWQVVNELSEQLAHNQKLANSLQSQAGLLKEQATQATAGFALRRVNADISKETFESELERLNAQIIIENQTLLHENRQLSLLLKEHETTMDTIMSKFRNHALAAQQHELTLTRHYETLLSSRESQNHSLDLTTNPNLYLSLQRLAHYLRGLLKTMTGEDVDIHQNVDPDYDGSGFGGIDLEELSNLLDTLEEKGAGGYGGIEGRQDWALERECEIARLGKENEELRRLLGIDEKTMAEKGVTLDADRIESGRYSAFLSNSSRRSHIPEQFSARPSYWDNSGQPPTPSLQRPMDLQPGMRVGPQARRPGIFGGQLTAPRGAFMGGQGRGMTIGVGTPGGHGAPVWTNQPPSPAPSHNERQWHLQGGSSGLDLNRCSLIINMYFEHLPAELYETIFRQVPPRESQRTVLAVSRAIPSAPVPLYYLFRNLCISVPDQAIRFYSRFRRRTTTQDDSQGTTATLTEPEQKAALVKELYVETWEMDADVFLNLVRLFPRLRVMSIRIGPSNFAPEHLEDLFSKPFPGLRYVNLRFRPYVQKATYYQFLKGAYFDSTLLAISRWPSSHLPTISIVQDPLEPEVIQKHAFAQPLVFHRLDSTLSIFLYSHAQFLPPPNANLDLSKAPATLEFLDVSTCGILESEVDTILVQFTALKHLILDGCAILRGELLDGEWNALGKRCALVGARRAKEREKALKAWAETVRLSAASVSATTGSDAPAARRTATKNTKRGRRGLAAATISLRNQGYSDQPAAASSQVHSEGQRTEKIKPHSKIRILPSLPNLKTICVTVSPAVKPDKYSVIRAEFEAGWAEGVALLSVTRARQRTSARNGFRVMRIVASDETDEEDHEPGLKGLEDIEMDDDEVFAMKLEDGSEILEMTAPVICFCGSKREESHEPNCGHRIGWKLMGDDL</sequence>
<gene>
    <name evidence="5" type="ORF">NLJ89_g131</name>
</gene>
<dbReference type="InterPro" id="IPR008555">
    <property type="entry name" value="SIKE"/>
</dbReference>
<keyword evidence="6" id="KW-1185">Reference proteome</keyword>
<feature type="compositionally biased region" description="Polar residues" evidence="4">
    <location>
        <begin position="749"/>
        <end position="761"/>
    </location>
</feature>
<evidence type="ECO:0000313" key="6">
    <source>
        <dbReference type="Proteomes" id="UP001148786"/>
    </source>
</evidence>
<comment type="caution">
    <text evidence="5">The sequence shown here is derived from an EMBL/GenBank/DDBJ whole genome shotgun (WGS) entry which is preliminary data.</text>
</comment>
<evidence type="ECO:0000256" key="2">
    <source>
        <dbReference type="ARBA" id="ARBA00023054"/>
    </source>
</evidence>
<protein>
    <recommendedName>
        <fullName evidence="7">F-box domain-containing protein</fullName>
    </recommendedName>
</protein>
<evidence type="ECO:0000256" key="3">
    <source>
        <dbReference type="SAM" id="Coils"/>
    </source>
</evidence>
<evidence type="ECO:0000256" key="1">
    <source>
        <dbReference type="ARBA" id="ARBA00005537"/>
    </source>
</evidence>
<reference evidence="5" key="1">
    <citation type="submission" date="2022-07" db="EMBL/GenBank/DDBJ databases">
        <title>Genome Sequence of Agrocybe chaxingu.</title>
        <authorList>
            <person name="Buettner E."/>
        </authorList>
    </citation>
    <scope>NUCLEOTIDE SEQUENCE</scope>
    <source>
        <strain evidence="5">MP-N11</strain>
    </source>
</reference>
<proteinExistence type="inferred from homology"/>
<feature type="region of interest" description="Disordered" evidence="4">
    <location>
        <begin position="279"/>
        <end position="298"/>
    </location>
</feature>
<feature type="coiled-coil region" evidence="3">
    <location>
        <begin position="12"/>
        <end position="78"/>
    </location>
</feature>
<feature type="region of interest" description="Disordered" evidence="4">
    <location>
        <begin position="749"/>
        <end position="770"/>
    </location>
</feature>
<dbReference type="EMBL" id="JANKHO010000004">
    <property type="protein sequence ID" value="KAJ3518009.1"/>
    <property type="molecule type" value="Genomic_DNA"/>
</dbReference>
<organism evidence="5 6">
    <name type="scientific">Agrocybe chaxingu</name>
    <dbReference type="NCBI Taxonomy" id="84603"/>
    <lineage>
        <taxon>Eukaryota</taxon>
        <taxon>Fungi</taxon>
        <taxon>Dikarya</taxon>
        <taxon>Basidiomycota</taxon>
        <taxon>Agaricomycotina</taxon>
        <taxon>Agaricomycetes</taxon>
        <taxon>Agaricomycetidae</taxon>
        <taxon>Agaricales</taxon>
        <taxon>Agaricineae</taxon>
        <taxon>Strophariaceae</taxon>
        <taxon>Agrocybe</taxon>
    </lineage>
</organism>
<evidence type="ECO:0008006" key="7">
    <source>
        <dbReference type="Google" id="ProtNLM"/>
    </source>
</evidence>
<dbReference type="PANTHER" id="PTHR39472">
    <property type="entry name" value="EXPRESSED PROTEIN"/>
    <property type="match status" value="1"/>
</dbReference>
<dbReference type="AlphaFoldDB" id="A0A9W8N2H2"/>
<comment type="similarity">
    <text evidence="1">Belongs to the SIKE family.</text>
</comment>
<dbReference type="OrthoDB" id="3353982at2759"/>
<accession>A0A9W8N2H2</accession>
<evidence type="ECO:0000256" key="4">
    <source>
        <dbReference type="SAM" id="MobiDB-lite"/>
    </source>
</evidence>
<dbReference type="Proteomes" id="UP001148786">
    <property type="component" value="Unassembled WGS sequence"/>
</dbReference>
<evidence type="ECO:0000313" key="5">
    <source>
        <dbReference type="EMBL" id="KAJ3518009.1"/>
    </source>
</evidence>
<dbReference type="Pfam" id="PF05769">
    <property type="entry name" value="SIKE"/>
    <property type="match status" value="1"/>
</dbReference>
<name>A0A9W8N2H2_9AGAR</name>
<dbReference type="PANTHER" id="PTHR39472:SF1">
    <property type="entry name" value="EXPRESSED PROTEIN"/>
    <property type="match status" value="1"/>
</dbReference>
<keyword evidence="2 3" id="KW-0175">Coiled coil</keyword>